<keyword evidence="2" id="KW-0067">ATP-binding</keyword>
<name>A0A7J0BPI7_9BACT</name>
<accession>A0A7J0BPI7</accession>
<dbReference type="InterPro" id="IPR025662">
    <property type="entry name" value="Sigma_54_int_dom_ATP-bd_1"/>
</dbReference>
<keyword evidence="9" id="KW-1185">Reference proteome</keyword>
<dbReference type="InterPro" id="IPR002197">
    <property type="entry name" value="HTH_Fis"/>
</dbReference>
<dbReference type="RefSeq" id="WP_174406811.1">
    <property type="nucleotide sequence ID" value="NZ_BLVO01000016.1"/>
</dbReference>
<dbReference type="Pfam" id="PF02954">
    <property type="entry name" value="HTH_8"/>
    <property type="match status" value="1"/>
</dbReference>
<keyword evidence="3" id="KW-0805">Transcription regulation</keyword>
<evidence type="ECO:0000256" key="5">
    <source>
        <dbReference type="ARBA" id="ARBA00023159"/>
    </source>
</evidence>
<keyword evidence="1" id="KW-0547">Nucleotide-binding</keyword>
<dbReference type="PROSITE" id="PS50045">
    <property type="entry name" value="SIGMA54_INTERACT_4"/>
    <property type="match status" value="1"/>
</dbReference>
<proteinExistence type="predicted"/>
<dbReference type="GO" id="GO:0043565">
    <property type="term" value="F:sequence-specific DNA binding"/>
    <property type="evidence" value="ECO:0007669"/>
    <property type="project" value="InterPro"/>
</dbReference>
<dbReference type="InterPro" id="IPR003018">
    <property type="entry name" value="GAF"/>
</dbReference>
<keyword evidence="5" id="KW-0010">Activator</keyword>
<dbReference type="InterPro" id="IPR002078">
    <property type="entry name" value="Sigma_54_int"/>
</dbReference>
<evidence type="ECO:0000259" key="7">
    <source>
        <dbReference type="PROSITE" id="PS50045"/>
    </source>
</evidence>
<evidence type="ECO:0000256" key="3">
    <source>
        <dbReference type="ARBA" id="ARBA00023015"/>
    </source>
</evidence>
<dbReference type="PANTHER" id="PTHR32071:SF117">
    <property type="entry name" value="PTS-DEPENDENT DIHYDROXYACETONE KINASE OPERON REGULATORY PROTEIN-RELATED"/>
    <property type="match status" value="1"/>
</dbReference>
<evidence type="ECO:0000256" key="2">
    <source>
        <dbReference type="ARBA" id="ARBA00022840"/>
    </source>
</evidence>
<dbReference type="FunFam" id="3.40.50.300:FF:000006">
    <property type="entry name" value="DNA-binding transcriptional regulator NtrC"/>
    <property type="match status" value="1"/>
</dbReference>
<sequence length="523" mass="59092">MVTSVHGLKLSALLAICQTIDIALDLESALDGVLRIMSDRLSMQRATVTLYDPENGQLSISASYGLTKEEKLRGVYRLDEGVTGRIFRTGEAYFVPDINKEPLFLNKTGSRSIQRGMISFIGVPIILHGEPIGVLNVDRLFEDDIAFEEDVDFLKVVATLIGQFISLNNKVMEREAVLKRENTSLKYQIARKSNGPYIVGQSSPMVEVQRQLEKVAPTSATVLLLGESGVGKTLIARIIHELSERKGYPFIKVNCASIPETLLESELFGHEKGAFTGATNTRLGRFEEAHSGTIFLDEIGELPLGLQAKLLRVLQDKELERLGSNRTRTIDVRVLTATNRNLASLVELGQFRLDLYYRLNVFPIRVPALKERRDDITGLLNHFLQKMERDYGRKMHFTPSALDALIQYDWPGNVREMQNLIERVVIMADSERISLEFLKSHMALRESEIVPEAPVKTECRMQGETLKDVERKELVSALERSGWLQYRAAEMLGLSARQMGYRVHKYGLESMIAEGRARLRRQR</sequence>
<organism evidence="8 9">
    <name type="scientific">Desulfovibrio subterraneus</name>
    <dbReference type="NCBI Taxonomy" id="2718620"/>
    <lineage>
        <taxon>Bacteria</taxon>
        <taxon>Pseudomonadati</taxon>
        <taxon>Thermodesulfobacteriota</taxon>
        <taxon>Desulfovibrionia</taxon>
        <taxon>Desulfovibrionales</taxon>
        <taxon>Desulfovibrionaceae</taxon>
        <taxon>Desulfovibrio</taxon>
    </lineage>
</organism>
<dbReference type="InterPro" id="IPR009057">
    <property type="entry name" value="Homeodomain-like_sf"/>
</dbReference>
<comment type="caution">
    <text evidence="8">The sequence shown here is derived from an EMBL/GenBank/DDBJ whole genome shotgun (WGS) entry which is preliminary data.</text>
</comment>
<dbReference type="InterPro" id="IPR058031">
    <property type="entry name" value="AAA_lid_NorR"/>
</dbReference>
<dbReference type="Pfam" id="PF13185">
    <property type="entry name" value="GAF_2"/>
    <property type="match status" value="1"/>
</dbReference>
<gene>
    <name evidence="8" type="primary">nifA-2_2</name>
    <name evidence="8" type="ORF">DSM101010T_35560</name>
</gene>
<dbReference type="SMART" id="SM00382">
    <property type="entry name" value="AAA"/>
    <property type="match status" value="1"/>
</dbReference>
<protein>
    <submittedName>
        <fullName evidence="8">Nif-specific regulatory protein</fullName>
    </submittedName>
</protein>
<dbReference type="Gene3D" id="1.10.8.60">
    <property type="match status" value="1"/>
</dbReference>
<dbReference type="Proteomes" id="UP000503840">
    <property type="component" value="Unassembled WGS sequence"/>
</dbReference>
<dbReference type="SUPFAM" id="SSF52540">
    <property type="entry name" value="P-loop containing nucleoside triphosphate hydrolases"/>
    <property type="match status" value="1"/>
</dbReference>
<dbReference type="PRINTS" id="PR01590">
    <property type="entry name" value="HTHFIS"/>
</dbReference>
<dbReference type="PANTHER" id="PTHR32071">
    <property type="entry name" value="TRANSCRIPTIONAL REGULATORY PROTEIN"/>
    <property type="match status" value="1"/>
</dbReference>
<dbReference type="GO" id="GO:0006355">
    <property type="term" value="P:regulation of DNA-templated transcription"/>
    <property type="evidence" value="ECO:0007669"/>
    <property type="project" value="InterPro"/>
</dbReference>
<dbReference type="SMART" id="SM00065">
    <property type="entry name" value="GAF"/>
    <property type="match status" value="1"/>
</dbReference>
<keyword evidence="4" id="KW-0238">DNA-binding</keyword>
<dbReference type="InterPro" id="IPR027417">
    <property type="entry name" value="P-loop_NTPase"/>
</dbReference>
<dbReference type="GO" id="GO:0005524">
    <property type="term" value="F:ATP binding"/>
    <property type="evidence" value="ECO:0007669"/>
    <property type="project" value="UniProtKB-KW"/>
</dbReference>
<evidence type="ECO:0000313" key="8">
    <source>
        <dbReference type="EMBL" id="GFM35191.1"/>
    </source>
</evidence>
<dbReference type="SUPFAM" id="SSF55781">
    <property type="entry name" value="GAF domain-like"/>
    <property type="match status" value="1"/>
</dbReference>
<dbReference type="AlphaFoldDB" id="A0A7J0BPI7"/>
<evidence type="ECO:0000256" key="1">
    <source>
        <dbReference type="ARBA" id="ARBA00022741"/>
    </source>
</evidence>
<dbReference type="EMBL" id="BLVO01000016">
    <property type="protein sequence ID" value="GFM35191.1"/>
    <property type="molecule type" value="Genomic_DNA"/>
</dbReference>
<reference evidence="8 9" key="1">
    <citation type="submission" date="2020-05" db="EMBL/GenBank/DDBJ databases">
        <title>Draft genome sequence of Desulfovibrio sp. strain HN2T.</title>
        <authorList>
            <person name="Ueno A."/>
            <person name="Tamazawa S."/>
            <person name="Tamamura S."/>
            <person name="Murakami T."/>
            <person name="Kiyama T."/>
            <person name="Inomata H."/>
            <person name="Amano Y."/>
            <person name="Miyakawa K."/>
            <person name="Tamaki H."/>
            <person name="Naganuma T."/>
            <person name="Kaneko K."/>
        </authorList>
    </citation>
    <scope>NUCLEOTIDE SEQUENCE [LARGE SCALE GENOMIC DNA]</scope>
    <source>
        <strain evidence="8 9">HN2</strain>
    </source>
</reference>
<keyword evidence="6" id="KW-0804">Transcription</keyword>
<dbReference type="InterPro" id="IPR029016">
    <property type="entry name" value="GAF-like_dom_sf"/>
</dbReference>
<evidence type="ECO:0000313" key="9">
    <source>
        <dbReference type="Proteomes" id="UP000503840"/>
    </source>
</evidence>
<dbReference type="Pfam" id="PF00158">
    <property type="entry name" value="Sigma54_activat"/>
    <property type="match status" value="1"/>
</dbReference>
<dbReference type="SUPFAM" id="SSF46689">
    <property type="entry name" value="Homeodomain-like"/>
    <property type="match status" value="1"/>
</dbReference>
<evidence type="ECO:0000256" key="4">
    <source>
        <dbReference type="ARBA" id="ARBA00023125"/>
    </source>
</evidence>
<dbReference type="Gene3D" id="1.10.10.60">
    <property type="entry name" value="Homeodomain-like"/>
    <property type="match status" value="1"/>
</dbReference>
<dbReference type="CDD" id="cd00009">
    <property type="entry name" value="AAA"/>
    <property type="match status" value="1"/>
</dbReference>
<dbReference type="Gene3D" id="3.30.450.40">
    <property type="match status" value="1"/>
</dbReference>
<feature type="domain" description="Sigma-54 factor interaction" evidence="7">
    <location>
        <begin position="198"/>
        <end position="426"/>
    </location>
</feature>
<evidence type="ECO:0000256" key="6">
    <source>
        <dbReference type="ARBA" id="ARBA00023163"/>
    </source>
</evidence>
<dbReference type="Pfam" id="PF25601">
    <property type="entry name" value="AAA_lid_14"/>
    <property type="match status" value="1"/>
</dbReference>
<dbReference type="Gene3D" id="3.40.50.300">
    <property type="entry name" value="P-loop containing nucleotide triphosphate hydrolases"/>
    <property type="match status" value="1"/>
</dbReference>
<dbReference type="PROSITE" id="PS00675">
    <property type="entry name" value="SIGMA54_INTERACT_1"/>
    <property type="match status" value="1"/>
</dbReference>
<dbReference type="InterPro" id="IPR003593">
    <property type="entry name" value="AAA+_ATPase"/>
</dbReference>